<dbReference type="EMBL" id="BPNI01000228">
    <property type="protein sequence ID" value="GJA43630.1"/>
    <property type="molecule type" value="Genomic_DNA"/>
</dbReference>
<organism evidence="1 2">
    <name type="scientific">Aeromonas caviae</name>
    <name type="common">Aeromonas punctata</name>
    <dbReference type="NCBI Taxonomy" id="648"/>
    <lineage>
        <taxon>Bacteria</taxon>
        <taxon>Pseudomonadati</taxon>
        <taxon>Pseudomonadota</taxon>
        <taxon>Gammaproteobacteria</taxon>
        <taxon>Aeromonadales</taxon>
        <taxon>Aeromonadaceae</taxon>
        <taxon>Aeromonas</taxon>
    </lineage>
</organism>
<sequence>MGMTGGETLQHHGQLVETIHELSSYMRMLIMGKQGTTHAHDLIGSNIENVVIHSLANLIMVVQPSFQTSSHFPFTYDTSPIAKQVLKSSGIRVEAMLLQGDVVSVICLGYDFIVMGT</sequence>
<dbReference type="AlphaFoldDB" id="A0AAV4YSE2"/>
<dbReference type="Gene3D" id="3.40.50.12370">
    <property type="match status" value="1"/>
</dbReference>
<proteinExistence type="predicted"/>
<evidence type="ECO:0000313" key="2">
    <source>
        <dbReference type="Proteomes" id="UP000886939"/>
    </source>
</evidence>
<comment type="caution">
    <text evidence="1">The sequence shown here is derived from an EMBL/GenBank/DDBJ whole genome shotgun (WGS) entry which is preliminary data.</text>
</comment>
<accession>A0AAV4YSE2</accession>
<protein>
    <submittedName>
        <fullName evidence="1">Uncharacterized protein</fullName>
    </submittedName>
</protein>
<gene>
    <name evidence="1" type="ORF">KAM343_44260</name>
</gene>
<dbReference type="Proteomes" id="UP000886939">
    <property type="component" value="Unassembled WGS sequence"/>
</dbReference>
<name>A0AAV4YSE2_AERCA</name>
<evidence type="ECO:0000313" key="1">
    <source>
        <dbReference type="EMBL" id="GJA43630.1"/>
    </source>
</evidence>
<reference evidence="1" key="1">
    <citation type="submission" date="2021-07" db="EMBL/GenBank/DDBJ databases">
        <title>Draft genome sequence of carbapenem-resistant Aeromonas spp. in Japan.</title>
        <authorList>
            <person name="Maehana S."/>
            <person name="Suzuki M."/>
            <person name="Kitasato H."/>
        </authorList>
    </citation>
    <scope>NUCLEOTIDE SEQUENCE</scope>
    <source>
        <strain evidence="1">KAM343</strain>
    </source>
</reference>